<dbReference type="Gene3D" id="3.40.50.1000">
    <property type="entry name" value="HAD superfamily/HAD-like"/>
    <property type="match status" value="1"/>
</dbReference>
<dbReference type="NCBIfam" id="TIGR01662">
    <property type="entry name" value="HAD-SF-IIIA"/>
    <property type="match status" value="1"/>
</dbReference>
<evidence type="ECO:0000313" key="8">
    <source>
        <dbReference type="EMBL" id="MDX5986616.1"/>
    </source>
</evidence>
<dbReference type="InterPro" id="IPR036412">
    <property type="entry name" value="HAD-like_sf"/>
</dbReference>
<dbReference type="PANTHER" id="PTHR42891">
    <property type="entry name" value="D-GLYCERO-BETA-D-MANNO-HEPTOSE-1,7-BISPHOSPHATE 7-PHOSPHATASE"/>
    <property type="match status" value="1"/>
</dbReference>
<comment type="caution">
    <text evidence="8">The sequence shown here is derived from an EMBL/GenBank/DDBJ whole genome shotgun (WGS) entry which is preliminary data.</text>
</comment>
<keyword evidence="3" id="KW-0479">Metal-binding</keyword>
<evidence type="ECO:0000256" key="4">
    <source>
        <dbReference type="ARBA" id="ARBA00022801"/>
    </source>
</evidence>
<sequence>MVAQAGLCFQYPPTHEAVTGPVVLLDRDGTIIVERDYLSDPSGVVLETGAAAGLRRLVEAGAMLVVVTNQSGIGRGYFDETTVASVNDRVAALLAREGVPIAGWYVCPHAPEQSCTCRKPAPGLVLRAASELKFDLAAAYVIGDKASDIGLGATTGAKPILVRTGYGSRTETTLASGSALIVDNLDDAAKHILTHHQYRRV</sequence>
<dbReference type="Proteomes" id="UP001279660">
    <property type="component" value="Unassembled WGS sequence"/>
</dbReference>
<dbReference type="EC" id="3.1.3.-" evidence="7"/>
<reference evidence="8 9" key="1">
    <citation type="submission" date="2023-11" db="EMBL/GenBank/DDBJ databases">
        <title>MicrobeMod: A computational toolkit for identifying prokaryotic methylation and restriction-modification with nanopore sequencing.</title>
        <authorList>
            <person name="Crits-Christoph A."/>
            <person name="Kang S.C."/>
            <person name="Lee H."/>
            <person name="Ostrov N."/>
        </authorList>
    </citation>
    <scope>NUCLEOTIDE SEQUENCE [LARGE SCALE GENOMIC DNA]</scope>
    <source>
        <strain evidence="8 9">ATCC 14820</strain>
    </source>
</reference>
<dbReference type="PIRSF" id="PIRSF004682">
    <property type="entry name" value="GmhB"/>
    <property type="match status" value="1"/>
</dbReference>
<evidence type="ECO:0000256" key="3">
    <source>
        <dbReference type="ARBA" id="ARBA00022723"/>
    </source>
</evidence>
<keyword evidence="4 7" id="KW-0378">Hydrolase</keyword>
<dbReference type="InterPro" id="IPR006549">
    <property type="entry name" value="HAD-SF_hydro_IIIA"/>
</dbReference>
<dbReference type="InterPro" id="IPR004446">
    <property type="entry name" value="Heptose_bisP_phosphatase"/>
</dbReference>
<dbReference type="SUPFAM" id="SSF56784">
    <property type="entry name" value="HAD-like"/>
    <property type="match status" value="1"/>
</dbReference>
<dbReference type="PANTHER" id="PTHR42891:SF1">
    <property type="entry name" value="D-GLYCERO-BETA-D-MANNO-HEPTOSE-1,7-BISPHOSPHATE 7-PHOSPHATASE"/>
    <property type="match status" value="1"/>
</dbReference>
<comment type="subcellular location">
    <subcellularLocation>
        <location evidence="1 7">Cytoplasm</location>
    </subcellularLocation>
</comment>
<evidence type="ECO:0000256" key="1">
    <source>
        <dbReference type="ARBA" id="ARBA00004496"/>
    </source>
</evidence>
<keyword evidence="2 7" id="KW-0963">Cytoplasm</keyword>
<evidence type="ECO:0000256" key="5">
    <source>
        <dbReference type="ARBA" id="ARBA00023277"/>
    </source>
</evidence>
<keyword evidence="9" id="KW-1185">Reference proteome</keyword>
<dbReference type="RefSeq" id="WP_319625212.1">
    <property type="nucleotide sequence ID" value="NZ_JAWXXV010000003.1"/>
</dbReference>
<dbReference type="InterPro" id="IPR006543">
    <property type="entry name" value="Histidinol-phos"/>
</dbReference>
<evidence type="ECO:0000256" key="2">
    <source>
        <dbReference type="ARBA" id="ARBA00022490"/>
    </source>
</evidence>
<evidence type="ECO:0000256" key="7">
    <source>
        <dbReference type="PIRNR" id="PIRNR004682"/>
    </source>
</evidence>
<dbReference type="Pfam" id="PF13242">
    <property type="entry name" value="Hydrolase_like"/>
    <property type="match status" value="1"/>
</dbReference>
<dbReference type="EMBL" id="JAWXXV010000003">
    <property type="protein sequence ID" value="MDX5986616.1"/>
    <property type="molecule type" value="Genomic_DNA"/>
</dbReference>
<name>A0ABU4PR48_9SPHN</name>
<protein>
    <recommendedName>
        <fullName evidence="6 7">D,D-heptose 1,7-bisphosphate phosphatase</fullName>
        <ecNumber evidence="7">3.1.3.-</ecNumber>
    </recommendedName>
</protein>
<dbReference type="CDD" id="cd07503">
    <property type="entry name" value="HAD_HisB-N"/>
    <property type="match status" value="1"/>
</dbReference>
<keyword evidence="5 7" id="KW-0119">Carbohydrate metabolism</keyword>
<dbReference type="GO" id="GO:0016787">
    <property type="term" value="F:hydrolase activity"/>
    <property type="evidence" value="ECO:0007669"/>
    <property type="project" value="UniProtKB-KW"/>
</dbReference>
<dbReference type="NCBIfam" id="TIGR01656">
    <property type="entry name" value="Histidinol-ppas"/>
    <property type="match status" value="1"/>
</dbReference>
<proteinExistence type="inferred from homology"/>
<organism evidence="8 9">
    <name type="scientific">Sphingomonas echinoides</name>
    <dbReference type="NCBI Taxonomy" id="59803"/>
    <lineage>
        <taxon>Bacteria</taxon>
        <taxon>Pseudomonadati</taxon>
        <taxon>Pseudomonadota</taxon>
        <taxon>Alphaproteobacteria</taxon>
        <taxon>Sphingomonadales</taxon>
        <taxon>Sphingomonadaceae</taxon>
        <taxon>Sphingomonas</taxon>
    </lineage>
</organism>
<dbReference type="InterPro" id="IPR023214">
    <property type="entry name" value="HAD_sf"/>
</dbReference>
<gene>
    <name evidence="8" type="ORF">SIL82_20370</name>
</gene>
<evidence type="ECO:0000313" key="9">
    <source>
        <dbReference type="Proteomes" id="UP001279660"/>
    </source>
</evidence>
<comment type="similarity">
    <text evidence="7">Belongs to the gmhB family.</text>
</comment>
<accession>A0ABU4PR48</accession>
<evidence type="ECO:0000256" key="6">
    <source>
        <dbReference type="ARBA" id="ARBA00031828"/>
    </source>
</evidence>